<dbReference type="Proteomes" id="UP000440224">
    <property type="component" value="Unassembled WGS sequence"/>
</dbReference>
<evidence type="ECO:0000256" key="1">
    <source>
        <dbReference type="SAM" id="MobiDB-lite"/>
    </source>
</evidence>
<name>A0A6N7PX42_9BACT</name>
<comment type="caution">
    <text evidence="2">The sequence shown here is derived from an EMBL/GenBank/DDBJ whole genome shotgun (WGS) entry which is preliminary data.</text>
</comment>
<protein>
    <submittedName>
        <fullName evidence="2">Uncharacterized protein</fullName>
    </submittedName>
</protein>
<evidence type="ECO:0000313" key="2">
    <source>
        <dbReference type="EMBL" id="MRG94990.1"/>
    </source>
</evidence>
<dbReference type="EMBL" id="WJIE01000006">
    <property type="protein sequence ID" value="MRG94990.1"/>
    <property type="molecule type" value="Genomic_DNA"/>
</dbReference>
<dbReference type="AlphaFoldDB" id="A0A6N7PX42"/>
<gene>
    <name evidence="2" type="ORF">GF068_24160</name>
</gene>
<feature type="region of interest" description="Disordered" evidence="1">
    <location>
        <begin position="1"/>
        <end position="65"/>
    </location>
</feature>
<dbReference type="RefSeq" id="WP_153821774.1">
    <property type="nucleotide sequence ID" value="NZ_WJIE01000006.1"/>
</dbReference>
<proteinExistence type="predicted"/>
<sequence>MGKMNHRSNDLPFWGADLGPEDRPGVPRETSPHPMGNTPAQQPLEDAARTRPEKTRMTPVFSTALPPRGLAGKLRLIAYAIPDHHTSHWMLVLAADRVDVIEGLIRRRP</sequence>
<organism evidence="2 3">
    <name type="scientific">Polyangium spumosum</name>
    <dbReference type="NCBI Taxonomy" id="889282"/>
    <lineage>
        <taxon>Bacteria</taxon>
        <taxon>Pseudomonadati</taxon>
        <taxon>Myxococcota</taxon>
        <taxon>Polyangia</taxon>
        <taxon>Polyangiales</taxon>
        <taxon>Polyangiaceae</taxon>
        <taxon>Polyangium</taxon>
    </lineage>
</organism>
<evidence type="ECO:0000313" key="3">
    <source>
        <dbReference type="Proteomes" id="UP000440224"/>
    </source>
</evidence>
<dbReference type="OrthoDB" id="6021991at2"/>
<reference evidence="2 3" key="1">
    <citation type="submission" date="2019-10" db="EMBL/GenBank/DDBJ databases">
        <title>A soil myxobacterium in the family Polyangiaceae.</title>
        <authorList>
            <person name="Li Y."/>
            <person name="Wang J."/>
        </authorList>
    </citation>
    <scope>NUCLEOTIDE SEQUENCE [LARGE SCALE GENOMIC DNA]</scope>
    <source>
        <strain evidence="2 3">DSM 14734</strain>
    </source>
</reference>
<accession>A0A6N7PX42</accession>
<keyword evidence="3" id="KW-1185">Reference proteome</keyword>
<feature type="compositionally biased region" description="Basic and acidic residues" evidence="1">
    <location>
        <begin position="46"/>
        <end position="56"/>
    </location>
</feature>